<dbReference type="Proteomes" id="UP000566819">
    <property type="component" value="Unassembled WGS sequence"/>
</dbReference>
<accession>A0A8H4RUH6</accession>
<sequence length="299" mass="34310">MARQTAQAHRKVTFEPGRRVTKPASPVRKSTRVSTSAKFQLDAQHPPRESPRAGNTPKPAARQTVSIAGVFKKKSKATNSTRERKTRRHREETPEEPDLYQDFKDGIETARSTILSNTEATFDDVYSGFKERLAESRASDVAFFESANSMSKTLSVHLTEEQLETTSRRDGKRVTEIVKIGDRLALFKASIETEEVKLAGLWKQWRDVQDEYVELGIEVFSEKSFAEDDVKAVKKRNENGFLKEMELLDLEFKMKVEELEEEIGEMGQTFLKRMKSSERELDTKNKKEQTLLLQQMLQD</sequence>
<feature type="region of interest" description="Disordered" evidence="1">
    <location>
        <begin position="1"/>
        <end position="96"/>
    </location>
</feature>
<proteinExistence type="predicted"/>
<evidence type="ECO:0000256" key="1">
    <source>
        <dbReference type="SAM" id="MobiDB-lite"/>
    </source>
</evidence>
<protein>
    <submittedName>
        <fullName evidence="2">Uncharacterized protein</fullName>
    </submittedName>
</protein>
<evidence type="ECO:0000313" key="3">
    <source>
        <dbReference type="Proteomes" id="UP000566819"/>
    </source>
</evidence>
<reference evidence="2 3" key="1">
    <citation type="submission" date="2020-03" db="EMBL/GenBank/DDBJ databases">
        <title>Draft Genome Sequence of Cudoniella acicularis.</title>
        <authorList>
            <person name="Buettner E."/>
            <person name="Kellner H."/>
        </authorList>
    </citation>
    <scope>NUCLEOTIDE SEQUENCE [LARGE SCALE GENOMIC DNA]</scope>
    <source>
        <strain evidence="2 3">DSM 108380</strain>
    </source>
</reference>
<organism evidence="2 3">
    <name type="scientific">Cudoniella acicularis</name>
    <dbReference type="NCBI Taxonomy" id="354080"/>
    <lineage>
        <taxon>Eukaryota</taxon>
        <taxon>Fungi</taxon>
        <taxon>Dikarya</taxon>
        <taxon>Ascomycota</taxon>
        <taxon>Pezizomycotina</taxon>
        <taxon>Leotiomycetes</taxon>
        <taxon>Helotiales</taxon>
        <taxon>Tricladiaceae</taxon>
        <taxon>Cudoniella</taxon>
    </lineage>
</organism>
<dbReference type="AlphaFoldDB" id="A0A8H4RUH6"/>
<evidence type="ECO:0000313" key="2">
    <source>
        <dbReference type="EMBL" id="KAF4636229.1"/>
    </source>
</evidence>
<comment type="caution">
    <text evidence="2">The sequence shown here is derived from an EMBL/GenBank/DDBJ whole genome shotgun (WGS) entry which is preliminary data.</text>
</comment>
<keyword evidence="3" id="KW-1185">Reference proteome</keyword>
<gene>
    <name evidence="2" type="ORF">G7Y89_g1844</name>
</gene>
<dbReference type="EMBL" id="JAAMPI010000075">
    <property type="protein sequence ID" value="KAF4636229.1"/>
    <property type="molecule type" value="Genomic_DNA"/>
</dbReference>
<name>A0A8H4RUH6_9HELO</name>
<dbReference type="OrthoDB" id="5341143at2759"/>